<dbReference type="GO" id="GO:0044782">
    <property type="term" value="P:cilium organization"/>
    <property type="evidence" value="ECO:0007669"/>
    <property type="project" value="TreeGrafter"/>
</dbReference>
<dbReference type="Gene3D" id="3.80.10.10">
    <property type="entry name" value="Ribonuclease Inhibitor"/>
    <property type="match status" value="2"/>
</dbReference>
<keyword evidence="1" id="KW-1185">Reference proteome</keyword>
<sequence>MDWHSARTFRRGARKDRQQPVLYTNCLLQCFVQSIAICLKNSLMITSLTLDGIPLAPKYLRIFGDGLANNRNLRSLSLARCQIDDAGCYTLLESLQCNSSLHVLNLSLCCLRSATCLSLFLKKRKANLLQSVWKKLTLHQDINLTVEEGLRVLILDRNYKFGDIDLRQLTCMLKSDFWLKTLRLRCCGITQHGGEIMLELLQMNSVLTQIDLRDNEVSTDILQIICKLLKNRENKRERISMKKRLLSNKHIFRQDIVSKNDSFQLPKEKIFLKNQVHTQTEMQQDCILQRPIQKIRKTDSRKRRLYNEVKKNWIKVDELRNQLSIMIEHNQNLITYLENSTNFLMKEKNRHLSTEEAYHKIQPRLRNLKNKIALQNPIHLNMCYENQVYTKLQNIFDELKISTNGKILKINDKSPGEKN</sequence>
<dbReference type="GO" id="GO:0005813">
    <property type="term" value="C:centrosome"/>
    <property type="evidence" value="ECO:0007669"/>
    <property type="project" value="TreeGrafter"/>
</dbReference>
<dbReference type="InterPro" id="IPR032675">
    <property type="entry name" value="LRR_dom_sf"/>
</dbReference>
<evidence type="ECO:0000313" key="1">
    <source>
        <dbReference type="Proteomes" id="UP000504615"/>
    </source>
</evidence>
<accession>A0A6I9WPQ8</accession>
<dbReference type="PANTHER" id="PTHR24110:SF3">
    <property type="entry name" value="CENTROSOMAL PROTEIN OF 78 KDA"/>
    <property type="match status" value="1"/>
</dbReference>
<dbReference type="OrthoDB" id="78308at2759"/>
<dbReference type="SMART" id="SM00368">
    <property type="entry name" value="LRR_RI"/>
    <property type="match status" value="4"/>
</dbReference>
<protein>
    <submittedName>
        <fullName evidence="2">Protein Cep78 homolog</fullName>
    </submittedName>
</protein>
<dbReference type="InterPro" id="IPR001611">
    <property type="entry name" value="Leu-rich_rpt"/>
</dbReference>
<evidence type="ECO:0000313" key="2">
    <source>
        <dbReference type="RefSeq" id="XP_011645138.1"/>
    </source>
</evidence>
<proteinExistence type="predicted"/>
<dbReference type="KEGG" id="pbar:105432162"/>
<dbReference type="GO" id="GO:0036064">
    <property type="term" value="C:ciliary basal body"/>
    <property type="evidence" value="ECO:0007669"/>
    <property type="project" value="TreeGrafter"/>
</dbReference>
<dbReference type="PANTHER" id="PTHR24110">
    <property type="entry name" value="CENTROSOMAL PROTEIN OF 78 KDA"/>
    <property type="match status" value="1"/>
</dbReference>
<gene>
    <name evidence="2" type="primary">LOC105432162</name>
</gene>
<dbReference type="RefSeq" id="XP_011645138.1">
    <property type="nucleotide sequence ID" value="XM_011646836.1"/>
</dbReference>
<name>A0A6I9WPQ8_9HYME</name>
<reference evidence="2" key="1">
    <citation type="submission" date="2025-08" db="UniProtKB">
        <authorList>
            <consortium name="RefSeq"/>
        </authorList>
    </citation>
    <scope>IDENTIFICATION</scope>
</reference>
<organism evidence="1 2">
    <name type="scientific">Pogonomyrmex barbatus</name>
    <name type="common">red harvester ant</name>
    <dbReference type="NCBI Taxonomy" id="144034"/>
    <lineage>
        <taxon>Eukaryota</taxon>
        <taxon>Metazoa</taxon>
        <taxon>Ecdysozoa</taxon>
        <taxon>Arthropoda</taxon>
        <taxon>Hexapoda</taxon>
        <taxon>Insecta</taxon>
        <taxon>Pterygota</taxon>
        <taxon>Neoptera</taxon>
        <taxon>Endopterygota</taxon>
        <taxon>Hymenoptera</taxon>
        <taxon>Apocrita</taxon>
        <taxon>Aculeata</taxon>
        <taxon>Formicoidea</taxon>
        <taxon>Formicidae</taxon>
        <taxon>Myrmicinae</taxon>
        <taxon>Pogonomyrmex</taxon>
    </lineage>
</organism>
<dbReference type="AlphaFoldDB" id="A0A6I9WPQ8"/>
<dbReference type="Proteomes" id="UP000504615">
    <property type="component" value="Unplaced"/>
</dbReference>
<dbReference type="GeneID" id="105432162"/>
<dbReference type="SUPFAM" id="SSF52047">
    <property type="entry name" value="RNI-like"/>
    <property type="match status" value="1"/>
</dbReference>
<dbReference type="Pfam" id="PF13516">
    <property type="entry name" value="LRR_6"/>
    <property type="match status" value="1"/>
</dbReference>